<feature type="domain" description="Na+/H+ antiporter NhaC-like C-terminal" evidence="10">
    <location>
        <begin position="238"/>
        <end position="392"/>
    </location>
</feature>
<dbReference type="InterPro" id="IPR018461">
    <property type="entry name" value="Na/H_Antiport_NhaC-like_C"/>
</dbReference>
<feature type="transmembrane region" description="Helical" evidence="9">
    <location>
        <begin position="192"/>
        <end position="212"/>
    </location>
</feature>
<proteinExistence type="inferred from homology"/>
<evidence type="ECO:0000313" key="11">
    <source>
        <dbReference type="EMBL" id="SMD36391.1"/>
    </source>
</evidence>
<organism evidence="11 12">
    <name type="scientific">Reichenbachiella faecimaris</name>
    <dbReference type="NCBI Taxonomy" id="692418"/>
    <lineage>
        <taxon>Bacteria</taxon>
        <taxon>Pseudomonadati</taxon>
        <taxon>Bacteroidota</taxon>
        <taxon>Cytophagia</taxon>
        <taxon>Cytophagales</taxon>
        <taxon>Reichenbachiellaceae</taxon>
        <taxon>Reichenbachiella</taxon>
    </lineage>
</organism>
<feature type="transmembrane region" description="Helical" evidence="9">
    <location>
        <begin position="370"/>
        <end position="393"/>
    </location>
</feature>
<evidence type="ECO:0000256" key="8">
    <source>
        <dbReference type="ARBA" id="ARBA00038435"/>
    </source>
</evidence>
<dbReference type="InterPro" id="IPR052180">
    <property type="entry name" value="NhaC_Na-H+_Antiporter"/>
</dbReference>
<feature type="transmembrane region" description="Helical" evidence="9">
    <location>
        <begin position="405"/>
        <end position="425"/>
    </location>
</feature>
<feature type="transmembrane region" description="Helical" evidence="9">
    <location>
        <begin position="33"/>
        <end position="50"/>
    </location>
</feature>
<dbReference type="Proteomes" id="UP000192472">
    <property type="component" value="Unassembled WGS sequence"/>
</dbReference>
<dbReference type="GO" id="GO:0015297">
    <property type="term" value="F:antiporter activity"/>
    <property type="evidence" value="ECO:0007669"/>
    <property type="project" value="UniProtKB-KW"/>
</dbReference>
<evidence type="ECO:0000256" key="3">
    <source>
        <dbReference type="ARBA" id="ARBA00022449"/>
    </source>
</evidence>
<evidence type="ECO:0000256" key="6">
    <source>
        <dbReference type="ARBA" id="ARBA00022989"/>
    </source>
</evidence>
<feature type="transmembrane region" description="Helical" evidence="9">
    <location>
        <begin position="70"/>
        <end position="91"/>
    </location>
</feature>
<dbReference type="RefSeq" id="WP_084373522.1">
    <property type="nucleotide sequence ID" value="NZ_FWYF01000003.1"/>
</dbReference>
<feature type="transmembrane region" description="Helical" evidence="9">
    <location>
        <begin position="111"/>
        <end position="142"/>
    </location>
</feature>
<dbReference type="OrthoDB" id="9790605at2"/>
<keyword evidence="4" id="KW-1003">Cell membrane</keyword>
<evidence type="ECO:0000256" key="7">
    <source>
        <dbReference type="ARBA" id="ARBA00023136"/>
    </source>
</evidence>
<reference evidence="11 12" key="1">
    <citation type="submission" date="2017-04" db="EMBL/GenBank/DDBJ databases">
        <authorList>
            <person name="Afonso C.L."/>
            <person name="Miller P.J."/>
            <person name="Scott M.A."/>
            <person name="Spackman E."/>
            <person name="Goraichik I."/>
            <person name="Dimitrov K.M."/>
            <person name="Suarez D.L."/>
            <person name="Swayne D.E."/>
        </authorList>
    </citation>
    <scope>NUCLEOTIDE SEQUENCE [LARGE SCALE GENOMIC DNA]</scope>
    <source>
        <strain evidence="11 12">DSM 26133</strain>
    </source>
</reference>
<dbReference type="STRING" id="692418.SAMN04488029_2871"/>
<evidence type="ECO:0000256" key="9">
    <source>
        <dbReference type="SAM" id="Phobius"/>
    </source>
</evidence>
<keyword evidence="3" id="KW-0050">Antiport</keyword>
<dbReference type="EMBL" id="FWYF01000003">
    <property type="protein sequence ID" value="SMD36391.1"/>
    <property type="molecule type" value="Genomic_DNA"/>
</dbReference>
<protein>
    <submittedName>
        <fullName evidence="11">Na+/H+ antiporter NhaC</fullName>
    </submittedName>
</protein>
<evidence type="ECO:0000256" key="2">
    <source>
        <dbReference type="ARBA" id="ARBA00022448"/>
    </source>
</evidence>
<sequence>MEKQGSFKSLIPLMVFIFSFLGIGILLDDFYALPAPIAVILGIMVAFALFGDSLEEKTKQLVDGCGDSKVMTMGIIYLLAGAFATVSKQMGAVDSVVNFGLDFISVQYLPVGVFLIASFLSIATGTSVGSIVALGPIVVGLADRSGTSLALMSATLLGGAMFGDNLSIISDTTIAATQSLGVKMKDKFRANVYIALPAAIVTVVLLLVFGFTKDLTGIEALAETGEYELVKIIPYLLVIVLAVMGVPVFHVLIIGIIVSGLMGISFDNFTMMGFAKTTYKGFEGMTEVFLLAIFSGGLATLTAHDGGINYTLRKVKEWVKGKKSAQFGLGALIGITNLAIANNTVTLLITGDISREISESYGVDKRKAAALIDTFSCIVQGLLPYGAQVLILLKFTDGRLNFFDLAGNVWYLYLLLVFAVLAILIKPWDRKISAMAE</sequence>
<comment type="subcellular location">
    <subcellularLocation>
        <location evidence="1">Cell membrane</location>
        <topology evidence="1">Multi-pass membrane protein</topology>
    </subcellularLocation>
</comment>
<feature type="transmembrane region" description="Helical" evidence="9">
    <location>
        <begin position="232"/>
        <end position="264"/>
    </location>
</feature>
<feature type="transmembrane region" description="Helical" evidence="9">
    <location>
        <begin position="7"/>
        <end position="27"/>
    </location>
</feature>
<keyword evidence="2" id="KW-0813">Transport</keyword>
<evidence type="ECO:0000313" key="12">
    <source>
        <dbReference type="Proteomes" id="UP000192472"/>
    </source>
</evidence>
<evidence type="ECO:0000259" key="10">
    <source>
        <dbReference type="Pfam" id="PF03553"/>
    </source>
</evidence>
<keyword evidence="6 9" id="KW-1133">Transmembrane helix</keyword>
<dbReference type="AlphaFoldDB" id="A0A1W2GIJ8"/>
<accession>A0A1W2GIJ8</accession>
<name>A0A1W2GIJ8_REIFA</name>
<gene>
    <name evidence="11" type="ORF">SAMN04488029_2871</name>
</gene>
<keyword evidence="12" id="KW-1185">Reference proteome</keyword>
<evidence type="ECO:0000256" key="4">
    <source>
        <dbReference type="ARBA" id="ARBA00022475"/>
    </source>
</evidence>
<dbReference type="PANTHER" id="PTHR33451:SF4">
    <property type="entry name" value="NA+_H+ ANTIPORTER"/>
    <property type="match status" value="1"/>
</dbReference>
<dbReference type="GO" id="GO:0005886">
    <property type="term" value="C:plasma membrane"/>
    <property type="evidence" value="ECO:0007669"/>
    <property type="project" value="UniProtKB-SubCell"/>
</dbReference>
<evidence type="ECO:0000256" key="1">
    <source>
        <dbReference type="ARBA" id="ARBA00004651"/>
    </source>
</evidence>
<comment type="similarity">
    <text evidence="8">Belongs to the NhaC Na(+)/H(+) (TC 2.A.35) antiporter family.</text>
</comment>
<feature type="domain" description="Na+/H+ antiporter NhaC-like C-terminal" evidence="10">
    <location>
        <begin position="21"/>
        <end position="211"/>
    </location>
</feature>
<feature type="transmembrane region" description="Helical" evidence="9">
    <location>
        <begin position="324"/>
        <end position="349"/>
    </location>
</feature>
<evidence type="ECO:0000256" key="5">
    <source>
        <dbReference type="ARBA" id="ARBA00022692"/>
    </source>
</evidence>
<dbReference type="Pfam" id="PF03553">
    <property type="entry name" value="Na_H_antiporter"/>
    <property type="match status" value="2"/>
</dbReference>
<keyword evidence="5 9" id="KW-0812">Transmembrane</keyword>
<dbReference type="PANTHER" id="PTHR33451">
    <property type="entry name" value="MALATE-2H(+)/NA(+)-LACTATE ANTIPORTER"/>
    <property type="match status" value="1"/>
</dbReference>
<feature type="transmembrane region" description="Helical" evidence="9">
    <location>
        <begin position="285"/>
        <end position="304"/>
    </location>
</feature>
<keyword evidence="7 9" id="KW-0472">Membrane</keyword>